<sequence>MTTSQMEQKKRRRSSLAPGRIELQSLALSGTELYKDIDAGIPTEKKLKILAEKCLQFSSAKLQDEFKDFDGFEEFNGKVKAALMKKFEVMEENNDFYQACHQTSVVPNPANEEMDKIIIELEAYISKLRKESDQWDKLVSRYDNLQSEDQHIQQTGQTSGMDEKEEVRDCDLPDEVKLSAADYLMEPLDLHEVRKEITLNAKLIPLYMKKITEMVHLLQEVHQTAEAVVEGQIIQLKNSRNNSINENQFSPRKNIQKILELDGPTDA</sequence>
<evidence type="ECO:0000313" key="1">
    <source>
        <dbReference type="EMBL" id="KAL3871633.1"/>
    </source>
</evidence>
<dbReference type="Pfam" id="PF08202">
    <property type="entry name" value="MIS13"/>
    <property type="match status" value="1"/>
</dbReference>
<evidence type="ECO:0000313" key="2">
    <source>
        <dbReference type="Proteomes" id="UP001634394"/>
    </source>
</evidence>
<protein>
    <submittedName>
        <fullName evidence="1">Uncharacterized protein</fullName>
    </submittedName>
</protein>
<dbReference type="AlphaFoldDB" id="A0ABD3WFZ6"/>
<accession>A0ABD3WFZ6</accession>
<proteinExistence type="predicted"/>
<dbReference type="PANTHER" id="PTHR14778:SF2">
    <property type="entry name" value="KINETOCHORE-ASSOCIATED PROTEIN DSN1 HOMOLOG"/>
    <property type="match status" value="1"/>
</dbReference>
<reference evidence="1 2" key="1">
    <citation type="submission" date="2024-11" db="EMBL/GenBank/DDBJ databases">
        <title>Chromosome-level genome assembly of the freshwater bivalve Anodonta woodiana.</title>
        <authorList>
            <person name="Chen X."/>
        </authorList>
    </citation>
    <scope>NUCLEOTIDE SEQUENCE [LARGE SCALE GENOMIC DNA]</scope>
    <source>
        <strain evidence="1">MN2024</strain>
        <tissue evidence="1">Gills</tissue>
    </source>
</reference>
<name>A0ABD3WFZ6_SINWO</name>
<dbReference type="EMBL" id="JBJQND010000007">
    <property type="protein sequence ID" value="KAL3871633.1"/>
    <property type="molecule type" value="Genomic_DNA"/>
</dbReference>
<dbReference type="InterPro" id="IPR013218">
    <property type="entry name" value="Dsn1/Mis13"/>
</dbReference>
<organism evidence="1 2">
    <name type="scientific">Sinanodonta woodiana</name>
    <name type="common">Chinese pond mussel</name>
    <name type="synonym">Anodonta woodiana</name>
    <dbReference type="NCBI Taxonomy" id="1069815"/>
    <lineage>
        <taxon>Eukaryota</taxon>
        <taxon>Metazoa</taxon>
        <taxon>Spiralia</taxon>
        <taxon>Lophotrochozoa</taxon>
        <taxon>Mollusca</taxon>
        <taxon>Bivalvia</taxon>
        <taxon>Autobranchia</taxon>
        <taxon>Heteroconchia</taxon>
        <taxon>Palaeoheterodonta</taxon>
        <taxon>Unionida</taxon>
        <taxon>Unionoidea</taxon>
        <taxon>Unionidae</taxon>
        <taxon>Unioninae</taxon>
        <taxon>Sinanodonta</taxon>
    </lineage>
</organism>
<dbReference type="Proteomes" id="UP001634394">
    <property type="component" value="Unassembled WGS sequence"/>
</dbReference>
<keyword evidence="2" id="KW-1185">Reference proteome</keyword>
<dbReference type="PANTHER" id="PTHR14778">
    <property type="entry name" value="KINETOCHORE-ASSOCIATED PROTEIN DSN1 HOMOLOG"/>
    <property type="match status" value="1"/>
</dbReference>
<gene>
    <name evidence="1" type="ORF">ACJMK2_039619</name>
</gene>
<comment type="caution">
    <text evidence="1">The sequence shown here is derived from an EMBL/GenBank/DDBJ whole genome shotgun (WGS) entry which is preliminary data.</text>
</comment>